<keyword evidence="2" id="KW-1185">Reference proteome</keyword>
<feature type="non-terminal residue" evidence="1">
    <location>
        <position position="1"/>
    </location>
</feature>
<gene>
    <name evidence="1" type="ORF">GMARGA_LOCUS45937</name>
</gene>
<organism evidence="1 2">
    <name type="scientific">Gigaspora margarita</name>
    <dbReference type="NCBI Taxonomy" id="4874"/>
    <lineage>
        <taxon>Eukaryota</taxon>
        <taxon>Fungi</taxon>
        <taxon>Fungi incertae sedis</taxon>
        <taxon>Mucoromycota</taxon>
        <taxon>Glomeromycotina</taxon>
        <taxon>Glomeromycetes</taxon>
        <taxon>Diversisporales</taxon>
        <taxon>Gigasporaceae</taxon>
        <taxon>Gigaspora</taxon>
    </lineage>
</organism>
<accession>A0ABN7XP37</accession>
<protein>
    <submittedName>
        <fullName evidence="1">45413_t:CDS:1</fullName>
    </submittedName>
</protein>
<evidence type="ECO:0000313" key="2">
    <source>
        <dbReference type="Proteomes" id="UP000789901"/>
    </source>
</evidence>
<comment type="caution">
    <text evidence="1">The sequence shown here is derived from an EMBL/GenBank/DDBJ whole genome shotgun (WGS) entry which is preliminary data.</text>
</comment>
<proteinExistence type="predicted"/>
<dbReference type="Proteomes" id="UP000789901">
    <property type="component" value="Unassembled WGS sequence"/>
</dbReference>
<sequence>YESLQLALNSLTKDLEDIKADFCDNNGNKWNIKLYFSADWKMLALCLGHKAANSNNFCLWCECRKELNGDFNYDWIISKNMNDINQNFIKKDGHTKKPLFPMIAINYWVVDELHLLLRITD</sequence>
<dbReference type="EMBL" id="CAJVQB010167395">
    <property type="protein sequence ID" value="CAG8857116.1"/>
    <property type="molecule type" value="Genomic_DNA"/>
</dbReference>
<dbReference type="PANTHER" id="PTHR31424">
    <property type="entry name" value="PROTEIN CBG23806"/>
    <property type="match status" value="1"/>
</dbReference>
<name>A0ABN7XP37_GIGMA</name>
<evidence type="ECO:0000313" key="1">
    <source>
        <dbReference type="EMBL" id="CAG8857116.1"/>
    </source>
</evidence>
<dbReference type="PANTHER" id="PTHR31424:SF5">
    <property type="entry name" value="APPLE DOMAIN-CONTAINING PROTEIN"/>
    <property type="match status" value="1"/>
</dbReference>
<reference evidence="1 2" key="1">
    <citation type="submission" date="2021-06" db="EMBL/GenBank/DDBJ databases">
        <authorList>
            <person name="Kallberg Y."/>
            <person name="Tangrot J."/>
            <person name="Rosling A."/>
        </authorList>
    </citation>
    <scope>NUCLEOTIDE SEQUENCE [LARGE SCALE GENOMIC DNA]</scope>
    <source>
        <strain evidence="1 2">120-4 pot B 10/14</strain>
    </source>
</reference>